<sequence>MESSFLPSRDLCPLKQEPSLAQTQAGLTNIAKALGVEPEPEIFYPASERDEDDDASTPEDAGDEFEMRHVRSWLTRVVASDLDWLYHQHDEDANFQASREAAVTRAAELLAVCAGKSASGQSQVRYCFETPSGLISVRSRETTMSQDALGGRTWGAAPLLIRHLLQDTTTMTQLASSSPVRILELGAGTGLVGLALVLAVQDRSHLHLILTDHHPTVLSNLEVNISLNALDSPLDSGSSNSAAKVQVRRLDWQVIHDARLAGSRTEKSSATSKVSPVAYSSKAQTLPEGSESALEPRWLEEIGFENNSVDIIIAAECVYDPLHPVWVRSVAEKYLRKPEGDGEGQDRGGVMHMITANRRTHNAEMNAIYEAFPSPPSSLEDAQGKRPRLGAEARLVMDKVEQVSGYDDFGPPRLRLGAEANGPRLMSGTRHTYRRFEVRWAARP</sequence>
<dbReference type="PANTHER" id="PTHR14614:SF130">
    <property type="entry name" value="PROTEIN-LYSINE N-METHYLTRANSFERASE EEF2KMT"/>
    <property type="match status" value="1"/>
</dbReference>
<dbReference type="AlphaFoldDB" id="A0AAN6JPV0"/>
<dbReference type="PANTHER" id="PTHR14614">
    <property type="entry name" value="HEPATOCELLULAR CARCINOMA-ASSOCIATED ANTIGEN"/>
    <property type="match status" value="1"/>
</dbReference>
<keyword evidence="3" id="KW-1185">Reference proteome</keyword>
<evidence type="ECO:0000256" key="1">
    <source>
        <dbReference type="SAM" id="MobiDB-lite"/>
    </source>
</evidence>
<proteinExistence type="predicted"/>
<dbReference type="GO" id="GO:0008757">
    <property type="term" value="F:S-adenosylmethionine-dependent methyltransferase activity"/>
    <property type="evidence" value="ECO:0007669"/>
    <property type="project" value="UniProtKB-ARBA"/>
</dbReference>
<evidence type="ECO:0000313" key="3">
    <source>
        <dbReference type="Proteomes" id="UP001176517"/>
    </source>
</evidence>
<name>A0AAN6JPV0_9BASI</name>
<reference evidence="2" key="1">
    <citation type="journal article" date="2023" name="PhytoFront">
        <title>Draft Genome Resources of Seven Strains of Tilletia horrida, Causal Agent of Kernel Smut of Rice.</title>
        <authorList>
            <person name="Khanal S."/>
            <person name="Antony Babu S."/>
            <person name="Zhou X.G."/>
        </authorList>
    </citation>
    <scope>NUCLEOTIDE SEQUENCE</scope>
    <source>
        <strain evidence="2">TX6</strain>
    </source>
</reference>
<dbReference type="SUPFAM" id="SSF53335">
    <property type="entry name" value="S-adenosyl-L-methionine-dependent methyltransferases"/>
    <property type="match status" value="1"/>
</dbReference>
<dbReference type="EMBL" id="JAPDMZ010000179">
    <property type="protein sequence ID" value="KAK0546838.1"/>
    <property type="molecule type" value="Genomic_DNA"/>
</dbReference>
<feature type="region of interest" description="Disordered" evidence="1">
    <location>
        <begin position="41"/>
        <end position="64"/>
    </location>
</feature>
<dbReference type="Gene3D" id="3.40.50.150">
    <property type="entry name" value="Vaccinia Virus protein VP39"/>
    <property type="match status" value="1"/>
</dbReference>
<dbReference type="InterPro" id="IPR019410">
    <property type="entry name" value="Methyltransf_16"/>
</dbReference>
<protein>
    <submittedName>
        <fullName evidence="2">Uncharacterized protein</fullName>
    </submittedName>
</protein>
<accession>A0AAN6JPV0</accession>
<dbReference type="Proteomes" id="UP001176517">
    <property type="component" value="Unassembled WGS sequence"/>
</dbReference>
<dbReference type="Pfam" id="PF10294">
    <property type="entry name" value="Methyltransf_16"/>
    <property type="match status" value="1"/>
</dbReference>
<organism evidence="2 3">
    <name type="scientific">Tilletia horrida</name>
    <dbReference type="NCBI Taxonomy" id="155126"/>
    <lineage>
        <taxon>Eukaryota</taxon>
        <taxon>Fungi</taxon>
        <taxon>Dikarya</taxon>
        <taxon>Basidiomycota</taxon>
        <taxon>Ustilaginomycotina</taxon>
        <taxon>Exobasidiomycetes</taxon>
        <taxon>Tilletiales</taxon>
        <taxon>Tilletiaceae</taxon>
        <taxon>Tilletia</taxon>
    </lineage>
</organism>
<dbReference type="InterPro" id="IPR029063">
    <property type="entry name" value="SAM-dependent_MTases_sf"/>
</dbReference>
<evidence type="ECO:0000313" key="2">
    <source>
        <dbReference type="EMBL" id="KAK0546838.1"/>
    </source>
</evidence>
<feature type="compositionally biased region" description="Acidic residues" evidence="1">
    <location>
        <begin position="49"/>
        <end position="64"/>
    </location>
</feature>
<gene>
    <name evidence="2" type="ORF">OC846_005105</name>
</gene>
<comment type="caution">
    <text evidence="2">The sequence shown here is derived from an EMBL/GenBank/DDBJ whole genome shotgun (WGS) entry which is preliminary data.</text>
</comment>